<sequence>MLELYIKLVKAGKRTIDSIPEKFRDDVRAAIEAAEDAAE</sequence>
<evidence type="ECO:0000313" key="1">
    <source>
        <dbReference type="EMBL" id="VYU83777.1"/>
    </source>
</evidence>
<dbReference type="NCBIfam" id="NF040910">
    <property type="entry name" value="CD1375_fam"/>
    <property type="match status" value="1"/>
</dbReference>
<dbReference type="AlphaFoldDB" id="A0A6N3I3F0"/>
<dbReference type="EMBL" id="CACRUH010000101">
    <property type="protein sequence ID" value="VYU83777.1"/>
    <property type="molecule type" value="Genomic_DNA"/>
</dbReference>
<evidence type="ECO:0008006" key="2">
    <source>
        <dbReference type="Google" id="ProtNLM"/>
    </source>
</evidence>
<dbReference type="RefSeq" id="WP_206197008.1">
    <property type="nucleotide sequence ID" value="NZ_CACRUH010000101.1"/>
</dbReference>
<accession>A0A6N3I3F0</accession>
<reference evidence="1" key="1">
    <citation type="submission" date="2019-11" db="EMBL/GenBank/DDBJ databases">
        <authorList>
            <person name="Feng L."/>
        </authorList>
    </citation>
    <scope>NUCLEOTIDE SEQUENCE</scope>
    <source>
        <strain evidence="1">ChathewayiLFYP18</strain>
    </source>
</reference>
<dbReference type="InterPro" id="IPR047907">
    <property type="entry name" value="CD1375-like"/>
</dbReference>
<dbReference type="GeneID" id="93281759"/>
<gene>
    <name evidence="1" type="ORF">CHLFYP18_04556</name>
</gene>
<organism evidence="1">
    <name type="scientific">Hungatella hathewayi</name>
    <dbReference type="NCBI Taxonomy" id="154046"/>
    <lineage>
        <taxon>Bacteria</taxon>
        <taxon>Bacillati</taxon>
        <taxon>Bacillota</taxon>
        <taxon>Clostridia</taxon>
        <taxon>Lachnospirales</taxon>
        <taxon>Lachnospiraceae</taxon>
        <taxon>Hungatella</taxon>
    </lineage>
</organism>
<proteinExistence type="predicted"/>
<name>A0A6N3I3F0_9FIRM</name>
<protein>
    <recommendedName>
        <fullName evidence="2">ASCH domain-containing protein</fullName>
    </recommendedName>
</protein>